<organism evidence="8 9">
    <name type="scientific">Rufibacter quisquiliarum</name>
    <dbReference type="NCBI Taxonomy" id="1549639"/>
    <lineage>
        <taxon>Bacteria</taxon>
        <taxon>Pseudomonadati</taxon>
        <taxon>Bacteroidota</taxon>
        <taxon>Cytophagia</taxon>
        <taxon>Cytophagales</taxon>
        <taxon>Hymenobacteraceae</taxon>
        <taxon>Rufibacter</taxon>
    </lineage>
</organism>
<dbReference type="PRINTS" id="PR01021">
    <property type="entry name" value="OMPADOMAIN"/>
</dbReference>
<dbReference type="InterPro" id="IPR011042">
    <property type="entry name" value="6-blade_b-propeller_TolB-like"/>
</dbReference>
<keyword evidence="6" id="KW-0732">Signal</keyword>
<dbReference type="Pfam" id="PF00691">
    <property type="entry name" value="OmpA"/>
    <property type="match status" value="1"/>
</dbReference>
<protein>
    <submittedName>
        <fullName evidence="8">Outer membrane protein OmpA-like peptidoglycan-associated protein/Tfp pilus assembly protein PilF</fullName>
    </submittedName>
</protein>
<dbReference type="InterPro" id="IPR036737">
    <property type="entry name" value="OmpA-like_sf"/>
</dbReference>
<dbReference type="Pfam" id="PF07676">
    <property type="entry name" value="PD40"/>
    <property type="match status" value="3"/>
</dbReference>
<dbReference type="EMBL" id="JACJIQ010000024">
    <property type="protein sequence ID" value="MBA9079558.1"/>
    <property type="molecule type" value="Genomic_DNA"/>
</dbReference>
<evidence type="ECO:0000256" key="2">
    <source>
        <dbReference type="ARBA" id="ARBA00023136"/>
    </source>
</evidence>
<name>A0A839GYN5_9BACT</name>
<dbReference type="InterPro" id="IPR011659">
    <property type="entry name" value="WD40"/>
</dbReference>
<comment type="caution">
    <text evidence="8">The sequence shown here is derived from an EMBL/GenBank/DDBJ whole genome shotgun (WGS) entry which is preliminary data.</text>
</comment>
<evidence type="ECO:0000256" key="6">
    <source>
        <dbReference type="SAM" id="SignalP"/>
    </source>
</evidence>
<evidence type="ECO:0000313" key="9">
    <source>
        <dbReference type="Proteomes" id="UP000563094"/>
    </source>
</evidence>
<evidence type="ECO:0000256" key="4">
    <source>
        <dbReference type="PROSITE-ProRule" id="PRU00339"/>
    </source>
</evidence>
<evidence type="ECO:0000256" key="5">
    <source>
        <dbReference type="PROSITE-ProRule" id="PRU00473"/>
    </source>
</evidence>
<comment type="subcellular location">
    <subcellularLocation>
        <location evidence="1">Cell outer membrane</location>
    </subcellularLocation>
</comment>
<dbReference type="PANTHER" id="PTHR30329">
    <property type="entry name" value="STATOR ELEMENT OF FLAGELLAR MOTOR COMPLEX"/>
    <property type="match status" value="1"/>
</dbReference>
<evidence type="ECO:0000259" key="7">
    <source>
        <dbReference type="PROSITE" id="PS51123"/>
    </source>
</evidence>
<feature type="domain" description="OmpA-like" evidence="7">
    <location>
        <begin position="526"/>
        <end position="640"/>
    </location>
</feature>
<dbReference type="RefSeq" id="WP_246387265.1">
    <property type="nucleotide sequence ID" value="NZ_JACJIQ010000024.1"/>
</dbReference>
<dbReference type="SUPFAM" id="SSF48452">
    <property type="entry name" value="TPR-like"/>
    <property type="match status" value="1"/>
</dbReference>
<dbReference type="Proteomes" id="UP000563094">
    <property type="component" value="Unassembled WGS sequence"/>
</dbReference>
<dbReference type="SUPFAM" id="SSF103088">
    <property type="entry name" value="OmpA-like"/>
    <property type="match status" value="1"/>
</dbReference>
<keyword evidence="9" id="KW-1185">Reference proteome</keyword>
<keyword evidence="2 5" id="KW-0472">Membrane</keyword>
<dbReference type="Gene3D" id="1.25.40.10">
    <property type="entry name" value="Tetratricopeptide repeat domain"/>
    <property type="match status" value="1"/>
</dbReference>
<feature type="chain" id="PRO_5032321058" evidence="6">
    <location>
        <begin position="22"/>
        <end position="640"/>
    </location>
</feature>
<dbReference type="SMART" id="SM00028">
    <property type="entry name" value="TPR"/>
    <property type="match status" value="3"/>
</dbReference>
<accession>A0A839GYN5</accession>
<dbReference type="PROSITE" id="PS50005">
    <property type="entry name" value="TPR"/>
    <property type="match status" value="1"/>
</dbReference>
<evidence type="ECO:0000256" key="1">
    <source>
        <dbReference type="ARBA" id="ARBA00004442"/>
    </source>
</evidence>
<dbReference type="InterPro" id="IPR050330">
    <property type="entry name" value="Bact_OuterMem_StrucFunc"/>
</dbReference>
<evidence type="ECO:0000313" key="8">
    <source>
        <dbReference type="EMBL" id="MBA9079558.1"/>
    </source>
</evidence>
<dbReference type="InterPro" id="IPR006664">
    <property type="entry name" value="OMP_bac"/>
</dbReference>
<dbReference type="Gene3D" id="2.60.40.1120">
    <property type="entry name" value="Carboxypeptidase-like, regulatory domain"/>
    <property type="match status" value="1"/>
</dbReference>
<dbReference type="InterPro" id="IPR011990">
    <property type="entry name" value="TPR-like_helical_dom_sf"/>
</dbReference>
<keyword evidence="3" id="KW-0998">Cell outer membrane</keyword>
<feature type="signal peptide" evidence="6">
    <location>
        <begin position="1"/>
        <end position="21"/>
    </location>
</feature>
<dbReference type="SUPFAM" id="SSF82171">
    <property type="entry name" value="DPP6 N-terminal domain-like"/>
    <property type="match status" value="1"/>
</dbReference>
<evidence type="ECO:0000256" key="3">
    <source>
        <dbReference type="ARBA" id="ARBA00023237"/>
    </source>
</evidence>
<dbReference type="CDD" id="cd07185">
    <property type="entry name" value="OmpA_C-like"/>
    <property type="match status" value="1"/>
</dbReference>
<proteinExistence type="predicted"/>
<dbReference type="InterPro" id="IPR006665">
    <property type="entry name" value="OmpA-like"/>
</dbReference>
<dbReference type="InterPro" id="IPR019734">
    <property type="entry name" value="TPR_rpt"/>
</dbReference>
<dbReference type="Pfam" id="PF13432">
    <property type="entry name" value="TPR_16"/>
    <property type="match status" value="1"/>
</dbReference>
<reference evidence="8 9" key="1">
    <citation type="submission" date="2020-08" db="EMBL/GenBank/DDBJ databases">
        <title>Genomic Encyclopedia of Type Strains, Phase IV (KMG-IV): sequencing the most valuable type-strain genomes for metagenomic binning, comparative biology and taxonomic classification.</title>
        <authorList>
            <person name="Goeker M."/>
        </authorList>
    </citation>
    <scope>NUCLEOTIDE SEQUENCE [LARGE SCALE GENOMIC DNA]</scope>
    <source>
        <strain evidence="8 9">DSM 29854</strain>
    </source>
</reference>
<sequence>MQRFWRLFLISIFIVGGAARSAAQPASGVSANAKAQKAFQEGIRHTQSRNFPKAIEAYSEAIKRDPSFGQAYLQAAALYRVMQQPEEAYQYYAKGLTLVTPSPALANDYLTYADLAFERGQYQEAATYYEKLISAGKNPRHLKHAQQQLSNVQFAQKAMANPVDFKPQALGAVVNKFGLQYSPVLTADQRALLFTAREGNGPLDDEDLYLAYRKDGQWQEPVSVSEAINSELNEGAASMSGDGRVLVFTTCNRKDSYGSCDLYISYRQGNKWSKPQNMGRNVNTSAWDSQPSLSADGRTLYFASNRKGGFGAEDIWVTQQQEDGSWSIPVNVGKSINTPGREASPFLHASGNTLYFATDGLQGMGGLDLFMVNREGSGWGTPSNLGYPLNTHRDESSIFISPDNTTGYYSGQTTGGGKVEVALLQFEVPSAWKGKTVSNFAQGRVFDAKTKQPLQAQIQVYDLDSAGVVAQQVSSDETTGEYTIVVNQGQRYALYVTATQHVLESRHISPSSTAKPLALDFYLQPLGKGATAVLSNLFFDTGKASLRPESRTELDKLFQFLKSNPKMRVEIAGHTDNVGQPAANLKLSEARAKAVVSYLVSKGAPAANFQAKGYGEVQPAAPNTSDENRQLNRRIELRIL</sequence>
<dbReference type="PROSITE" id="PS51123">
    <property type="entry name" value="OMPA_2"/>
    <property type="match status" value="1"/>
</dbReference>
<gene>
    <name evidence="8" type="ORF">FHS90_004296</name>
</gene>
<dbReference type="Gene3D" id="2.120.10.30">
    <property type="entry name" value="TolB, C-terminal domain"/>
    <property type="match status" value="1"/>
</dbReference>
<dbReference type="AlphaFoldDB" id="A0A839GYN5"/>
<dbReference type="GO" id="GO:0009279">
    <property type="term" value="C:cell outer membrane"/>
    <property type="evidence" value="ECO:0007669"/>
    <property type="project" value="UniProtKB-SubCell"/>
</dbReference>
<dbReference type="Gene3D" id="3.30.1330.60">
    <property type="entry name" value="OmpA-like domain"/>
    <property type="match status" value="1"/>
</dbReference>
<dbReference type="PANTHER" id="PTHR30329:SF21">
    <property type="entry name" value="LIPOPROTEIN YIAD-RELATED"/>
    <property type="match status" value="1"/>
</dbReference>
<feature type="repeat" description="TPR" evidence="4">
    <location>
        <begin position="35"/>
        <end position="68"/>
    </location>
</feature>
<keyword evidence="4" id="KW-0802">TPR repeat</keyword>